<protein>
    <recommendedName>
        <fullName evidence="3">Sulfotransferase</fullName>
        <ecNumber evidence="3">2.8.2.-</ecNumber>
    </recommendedName>
</protein>
<evidence type="ECO:0000256" key="3">
    <source>
        <dbReference type="RuleBase" id="RU361155"/>
    </source>
</evidence>
<reference evidence="5" key="1">
    <citation type="journal article" date="2020" name="Nat. Ecol. Evol.">
        <title>Deeply conserved synteny resolves early events in vertebrate evolution.</title>
        <authorList>
            <person name="Simakov O."/>
            <person name="Marletaz F."/>
            <person name="Yue J.X."/>
            <person name="O'Connell B."/>
            <person name="Jenkins J."/>
            <person name="Brandt A."/>
            <person name="Calef R."/>
            <person name="Tung C.H."/>
            <person name="Huang T.K."/>
            <person name="Schmutz J."/>
            <person name="Satoh N."/>
            <person name="Yu J.K."/>
            <person name="Putnam N.H."/>
            <person name="Green R.E."/>
            <person name="Rokhsar D.S."/>
        </authorList>
    </citation>
    <scope>NUCLEOTIDE SEQUENCE [LARGE SCALE GENOMIC DNA]</scope>
    <source>
        <strain evidence="5">S238N-H82</strain>
    </source>
</reference>
<dbReference type="Pfam" id="PF00685">
    <property type="entry name" value="Sulfotransfer_1"/>
    <property type="match status" value="1"/>
</dbReference>
<dbReference type="EC" id="2.8.2.-" evidence="3"/>
<dbReference type="GO" id="GO:0051923">
    <property type="term" value="P:sulfation"/>
    <property type="evidence" value="ECO:0000318"/>
    <property type="project" value="GO_Central"/>
</dbReference>
<evidence type="ECO:0000259" key="4">
    <source>
        <dbReference type="Pfam" id="PF00685"/>
    </source>
</evidence>
<dbReference type="GO" id="GO:0005737">
    <property type="term" value="C:cytoplasm"/>
    <property type="evidence" value="ECO:0000318"/>
    <property type="project" value="GO_Central"/>
</dbReference>
<sequence>MITEYYLFGMALSTEDKRKLLHNKWFKDVKLANGLTQEHLEGFETFAVRDDDVFVASYPKTGSTWVRQIVSLLYCDADPEKDISTYKRFPFFERYDLRTQAPVYKTIEAAPSPRLIKTHLPYDLLPRDVRDGKGKVVYVTRNPHDTAVSFFHFSQGNTALLTWDTFDEFLNNFLGGKVSYGDFYRNVLGFWKHKDDANILFLKYEDMQKDLYKVVVSVADFLGKKFPEESLQRVLDHCRFSVMKNNPRVNYEPLARKGILDFSKSKFMRKGIVGDWKNYFSAQQRETADRLYRQRTLGTGLHFDFEPCEPAKL</sequence>
<reference evidence="6" key="2">
    <citation type="submission" date="2025-08" db="UniProtKB">
        <authorList>
            <consortium name="RefSeq"/>
        </authorList>
    </citation>
    <scope>IDENTIFICATION</scope>
    <source>
        <strain evidence="6">S238N-H82</strain>
        <tissue evidence="6">Testes</tissue>
    </source>
</reference>
<dbReference type="Proteomes" id="UP000001554">
    <property type="component" value="Chromosome 8"/>
</dbReference>
<gene>
    <name evidence="6" type="primary">LOC118421746</name>
</gene>
<dbReference type="GeneID" id="118421746"/>
<accession>A0A9J7LNQ3</accession>
<dbReference type="PANTHER" id="PTHR11783">
    <property type="entry name" value="SULFOTRANSFERASE SULT"/>
    <property type="match status" value="1"/>
</dbReference>
<dbReference type="InterPro" id="IPR000863">
    <property type="entry name" value="Sulfotransferase_dom"/>
</dbReference>
<organism evidence="5 6">
    <name type="scientific">Branchiostoma floridae</name>
    <name type="common">Florida lancelet</name>
    <name type="synonym">Amphioxus</name>
    <dbReference type="NCBI Taxonomy" id="7739"/>
    <lineage>
        <taxon>Eukaryota</taxon>
        <taxon>Metazoa</taxon>
        <taxon>Chordata</taxon>
        <taxon>Cephalochordata</taxon>
        <taxon>Leptocardii</taxon>
        <taxon>Amphioxiformes</taxon>
        <taxon>Branchiostomatidae</taxon>
        <taxon>Branchiostoma</taxon>
    </lineage>
</organism>
<evidence type="ECO:0000313" key="5">
    <source>
        <dbReference type="Proteomes" id="UP000001554"/>
    </source>
</evidence>
<comment type="similarity">
    <text evidence="1 3">Belongs to the sulfotransferase 1 family.</text>
</comment>
<dbReference type="AlphaFoldDB" id="A0A9J7LNQ3"/>
<keyword evidence="5" id="KW-1185">Reference proteome</keyword>
<dbReference type="GO" id="GO:0008146">
    <property type="term" value="F:sulfotransferase activity"/>
    <property type="evidence" value="ECO:0000318"/>
    <property type="project" value="GO_Central"/>
</dbReference>
<evidence type="ECO:0000256" key="2">
    <source>
        <dbReference type="ARBA" id="ARBA00022679"/>
    </source>
</evidence>
<dbReference type="SUPFAM" id="SSF52540">
    <property type="entry name" value="P-loop containing nucleoside triphosphate hydrolases"/>
    <property type="match status" value="1"/>
</dbReference>
<evidence type="ECO:0000256" key="1">
    <source>
        <dbReference type="ARBA" id="ARBA00005771"/>
    </source>
</evidence>
<dbReference type="KEGG" id="bfo:118421746"/>
<feature type="domain" description="Sulfotransferase" evidence="4">
    <location>
        <begin position="50"/>
        <end position="298"/>
    </location>
</feature>
<keyword evidence="2 3" id="KW-0808">Transferase</keyword>
<dbReference type="InterPro" id="IPR027417">
    <property type="entry name" value="P-loop_NTPase"/>
</dbReference>
<proteinExistence type="inferred from homology"/>
<evidence type="ECO:0000313" key="6">
    <source>
        <dbReference type="RefSeq" id="XP_035685140.1"/>
    </source>
</evidence>
<dbReference type="Gene3D" id="3.40.50.300">
    <property type="entry name" value="P-loop containing nucleotide triphosphate hydrolases"/>
    <property type="match status" value="1"/>
</dbReference>
<dbReference type="OMA" id="MEEPDMV"/>
<dbReference type="OrthoDB" id="205623at2759"/>
<name>A0A9J7LNQ3_BRAFL</name>
<dbReference type="RefSeq" id="XP_035685140.1">
    <property type="nucleotide sequence ID" value="XM_035829247.1"/>
</dbReference>
<dbReference type="FunFam" id="3.40.50.300:FF:000433">
    <property type="entry name" value="Estrogen sulfotransferase"/>
    <property type="match status" value="1"/>
</dbReference>